<dbReference type="STRING" id="1306953.J121_2112"/>
<dbReference type="PATRIC" id="fig|1306953.7.peg.2187"/>
<dbReference type="InterPro" id="IPR007709">
    <property type="entry name" value="N-FG_amidohydro"/>
</dbReference>
<gene>
    <name evidence="2" type="ORF">J121_2112</name>
</gene>
<dbReference type="EMBL" id="JYNE01000027">
    <property type="protein sequence ID" value="KNH01097.1"/>
    <property type="molecule type" value="Genomic_DNA"/>
</dbReference>
<protein>
    <submittedName>
        <fullName evidence="2">N-formylglutamate amidohydrolase</fullName>
    </submittedName>
</protein>
<dbReference type="GO" id="GO:0016787">
    <property type="term" value="F:hydrolase activity"/>
    <property type="evidence" value="ECO:0007669"/>
    <property type="project" value="UniProtKB-KW"/>
</dbReference>
<dbReference type="Pfam" id="PF05013">
    <property type="entry name" value="FGase"/>
    <property type="match status" value="1"/>
</dbReference>
<dbReference type="Proteomes" id="UP000037446">
    <property type="component" value="Unassembled WGS sequence"/>
</dbReference>
<dbReference type="RefSeq" id="WP_050601064.1">
    <property type="nucleotide sequence ID" value="NZ_JYNE01000027.1"/>
</dbReference>
<dbReference type="Gene3D" id="3.40.630.40">
    <property type="entry name" value="Zn-dependent exopeptidases"/>
    <property type="match status" value="1"/>
</dbReference>
<feature type="region of interest" description="Disordered" evidence="1">
    <location>
        <begin position="1"/>
        <end position="24"/>
    </location>
</feature>
<reference evidence="2" key="1">
    <citation type="submission" date="2015-02" db="EMBL/GenBank/DDBJ databases">
        <authorList>
            <person name="Chooi Y.-H."/>
        </authorList>
    </citation>
    <scope>NUCLEOTIDE SEQUENCE [LARGE SCALE GENOMIC DNA]</scope>
    <source>
        <strain evidence="2">LAMA 915</strain>
    </source>
</reference>
<keyword evidence="2" id="KW-0378">Hydrolase</keyword>
<name>A0A0L1KB74_9SPHN</name>
<evidence type="ECO:0000313" key="3">
    <source>
        <dbReference type="Proteomes" id="UP000037446"/>
    </source>
</evidence>
<comment type="caution">
    <text evidence="2">The sequence shown here is derived from an EMBL/GenBank/DDBJ whole genome shotgun (WGS) entry which is preliminary data.</text>
</comment>
<proteinExistence type="predicted"/>
<organism evidence="2 3">
    <name type="scientific">Qipengyuania citrea LAMA 915</name>
    <dbReference type="NCBI Taxonomy" id="1306953"/>
    <lineage>
        <taxon>Bacteria</taxon>
        <taxon>Pseudomonadati</taxon>
        <taxon>Pseudomonadota</taxon>
        <taxon>Alphaproteobacteria</taxon>
        <taxon>Sphingomonadales</taxon>
        <taxon>Erythrobacteraceae</taxon>
        <taxon>Qipengyuania</taxon>
    </lineage>
</organism>
<evidence type="ECO:0000256" key="1">
    <source>
        <dbReference type="SAM" id="MobiDB-lite"/>
    </source>
</evidence>
<accession>A0A0L1KB74</accession>
<dbReference type="SUPFAM" id="SSF53187">
    <property type="entry name" value="Zn-dependent exopeptidases"/>
    <property type="match status" value="1"/>
</dbReference>
<sequence length="316" mass="34791">MVDTPAAAQERLQPLTGGRIPENDGPSYRLWRREGGQLPVLIAVPHSGRCYPAFLLAALRQPERASLRLEDRYVDALALPAAETTQTSLLLADAPRAMIDLNRSADDIDWGMVRGPKPRMTRHSLANRRSRNGLGLVPRRLPGMGEIWRRALDWSELDSWIAGIYHPYHAALSHELERLRDRWGTALLIDLHSMPPLPKAHPHDQPAEFVIGDRFGASCDPGLVDLAIRYLANNGRRVAHNRPYAGGYVLDRYGQTARGIHAIQIEVCRSTYLDARLDQPSVRAGAIAKLLSGLIRTLGIEAALLGNSGAAAQAAE</sequence>
<evidence type="ECO:0000313" key="2">
    <source>
        <dbReference type="EMBL" id="KNH01097.1"/>
    </source>
</evidence>
<dbReference type="AlphaFoldDB" id="A0A0L1KB74"/>